<organism evidence="9 10">
    <name type="scientific">Candidatus Limadaptatus stercorigallinarum</name>
    <dbReference type="NCBI Taxonomy" id="2840845"/>
    <lineage>
        <taxon>Bacteria</taxon>
        <taxon>Bacillati</taxon>
        <taxon>Bacillota</taxon>
        <taxon>Clostridia</taxon>
        <taxon>Eubacteriales</taxon>
        <taxon>Candidatus Limadaptatus</taxon>
    </lineage>
</organism>
<evidence type="ECO:0000256" key="1">
    <source>
        <dbReference type="ARBA" id="ARBA00004651"/>
    </source>
</evidence>
<name>A0A9D1L2D6_9FIRM</name>
<accession>A0A9D1L2D6</accession>
<dbReference type="EMBL" id="DVMN01000010">
    <property type="protein sequence ID" value="HIU20753.1"/>
    <property type="molecule type" value="Genomic_DNA"/>
</dbReference>
<evidence type="ECO:0000256" key="6">
    <source>
        <dbReference type="ARBA" id="ARBA00023136"/>
    </source>
</evidence>
<keyword evidence="6 7" id="KW-0472">Membrane</keyword>
<dbReference type="AlphaFoldDB" id="A0A9D1L2D6"/>
<evidence type="ECO:0000256" key="5">
    <source>
        <dbReference type="ARBA" id="ARBA00022989"/>
    </source>
</evidence>
<comment type="subcellular location">
    <subcellularLocation>
        <location evidence="1 7">Cell membrane</location>
        <topology evidence="1 7">Multi-pass membrane protein</topology>
    </subcellularLocation>
</comment>
<proteinExistence type="inferred from homology"/>
<keyword evidence="4 7" id="KW-0812">Transmembrane</keyword>
<feature type="transmembrane region" description="Helical" evidence="7">
    <location>
        <begin position="224"/>
        <end position="245"/>
    </location>
</feature>
<dbReference type="PROSITE" id="PS50928">
    <property type="entry name" value="ABC_TM1"/>
    <property type="match status" value="1"/>
</dbReference>
<evidence type="ECO:0000313" key="9">
    <source>
        <dbReference type="EMBL" id="HIU20753.1"/>
    </source>
</evidence>
<feature type="domain" description="ABC transmembrane type-1" evidence="8">
    <location>
        <begin position="58"/>
        <end position="242"/>
    </location>
</feature>
<evidence type="ECO:0000256" key="3">
    <source>
        <dbReference type="ARBA" id="ARBA00022475"/>
    </source>
</evidence>
<dbReference type="SUPFAM" id="SSF161098">
    <property type="entry name" value="MetI-like"/>
    <property type="match status" value="1"/>
</dbReference>
<feature type="transmembrane region" description="Helical" evidence="7">
    <location>
        <begin position="125"/>
        <end position="142"/>
    </location>
</feature>
<gene>
    <name evidence="9" type="ORF">IAD51_00710</name>
</gene>
<keyword evidence="3" id="KW-1003">Cell membrane</keyword>
<dbReference type="Proteomes" id="UP000824088">
    <property type="component" value="Unassembled WGS sequence"/>
</dbReference>
<evidence type="ECO:0000313" key="10">
    <source>
        <dbReference type="Proteomes" id="UP000824088"/>
    </source>
</evidence>
<evidence type="ECO:0000256" key="2">
    <source>
        <dbReference type="ARBA" id="ARBA00022448"/>
    </source>
</evidence>
<protein>
    <submittedName>
        <fullName evidence="9">ABC transporter permease subunit</fullName>
    </submittedName>
</protein>
<keyword evidence="5 7" id="KW-1133">Transmembrane helix</keyword>
<feature type="transmembrane region" description="Helical" evidence="7">
    <location>
        <begin position="100"/>
        <end position="119"/>
    </location>
</feature>
<evidence type="ECO:0000256" key="7">
    <source>
        <dbReference type="RuleBase" id="RU363032"/>
    </source>
</evidence>
<dbReference type="Gene3D" id="1.10.3720.10">
    <property type="entry name" value="MetI-like"/>
    <property type="match status" value="1"/>
</dbReference>
<dbReference type="Pfam" id="PF00528">
    <property type="entry name" value="BPD_transp_1"/>
    <property type="match status" value="1"/>
</dbReference>
<dbReference type="PANTHER" id="PTHR30151:SF0">
    <property type="entry name" value="ABC TRANSPORTER PERMEASE PROTEIN MJ0413-RELATED"/>
    <property type="match status" value="1"/>
</dbReference>
<dbReference type="InterPro" id="IPR035906">
    <property type="entry name" value="MetI-like_sf"/>
</dbReference>
<dbReference type="GO" id="GO:0055085">
    <property type="term" value="P:transmembrane transport"/>
    <property type="evidence" value="ECO:0007669"/>
    <property type="project" value="InterPro"/>
</dbReference>
<comment type="similarity">
    <text evidence="7">Belongs to the binding-protein-dependent transport system permease family.</text>
</comment>
<dbReference type="InterPro" id="IPR000515">
    <property type="entry name" value="MetI-like"/>
</dbReference>
<sequence>MKPAVKRTLANILYPVAALAAVLAVWAAVSAAKDIPILIPQLDEIFGALGDVLGSADMWRAIGLTAGRVAGSFLLSFAFAAVLAAAGTFFGALHRFLSPIVTVLQAAPTMAVILLAVVWLDNSEVPLLIGFLICFPLLYNACRSAITGVDRELTEMAAIYRMRPLDKLTGIYIPCVLPAVLDGARSAVSLCVKVVIAAEVLAQTTGSIGVEMQRESAAFEIARLLAWTVIAIAMSFVFEGIVAGLKKLWEGRRRWTASKSED</sequence>
<evidence type="ECO:0000259" key="8">
    <source>
        <dbReference type="PROSITE" id="PS50928"/>
    </source>
</evidence>
<reference evidence="9" key="1">
    <citation type="submission" date="2020-10" db="EMBL/GenBank/DDBJ databases">
        <authorList>
            <person name="Gilroy R."/>
        </authorList>
    </citation>
    <scope>NUCLEOTIDE SEQUENCE</scope>
    <source>
        <strain evidence="9">1063</strain>
    </source>
</reference>
<dbReference type="GO" id="GO:0005886">
    <property type="term" value="C:plasma membrane"/>
    <property type="evidence" value="ECO:0007669"/>
    <property type="project" value="UniProtKB-SubCell"/>
</dbReference>
<evidence type="ECO:0000256" key="4">
    <source>
        <dbReference type="ARBA" id="ARBA00022692"/>
    </source>
</evidence>
<comment type="caution">
    <text evidence="9">The sequence shown here is derived from an EMBL/GenBank/DDBJ whole genome shotgun (WGS) entry which is preliminary data.</text>
</comment>
<dbReference type="PANTHER" id="PTHR30151">
    <property type="entry name" value="ALKANE SULFONATE ABC TRANSPORTER-RELATED, MEMBRANE SUBUNIT"/>
    <property type="match status" value="1"/>
</dbReference>
<keyword evidence="2 7" id="KW-0813">Transport</keyword>
<feature type="transmembrane region" description="Helical" evidence="7">
    <location>
        <begin position="73"/>
        <end position="93"/>
    </location>
</feature>
<reference evidence="9" key="2">
    <citation type="journal article" date="2021" name="PeerJ">
        <title>Extensive microbial diversity within the chicken gut microbiome revealed by metagenomics and culture.</title>
        <authorList>
            <person name="Gilroy R."/>
            <person name="Ravi A."/>
            <person name="Getino M."/>
            <person name="Pursley I."/>
            <person name="Horton D.L."/>
            <person name="Alikhan N.F."/>
            <person name="Baker D."/>
            <person name="Gharbi K."/>
            <person name="Hall N."/>
            <person name="Watson M."/>
            <person name="Adriaenssens E.M."/>
            <person name="Foster-Nyarko E."/>
            <person name="Jarju S."/>
            <person name="Secka A."/>
            <person name="Antonio M."/>
            <person name="Oren A."/>
            <person name="Chaudhuri R.R."/>
            <person name="La Ragione R."/>
            <person name="Hildebrand F."/>
            <person name="Pallen M.J."/>
        </authorList>
    </citation>
    <scope>NUCLEOTIDE SEQUENCE</scope>
    <source>
        <strain evidence="9">1063</strain>
    </source>
</reference>